<sequence length="333" mass="36879">MQIIGFGYASLFMSTHNRLDTRSGRPMEPAQLRYSLRQLRYFVVTAEVLSFTAAAKLLHISQPSISTALADLEVSFGVQLFIRHHASGLSLTQAGREMLGRARDLLKNAEDLQSAAKEMDGGMSGAITLGCLVSLAPPLMPAMMSRFIASHAGIAFRTLEAHQDDLLRGLHDGSLDIALTYNLDLTDEIAFTPLLSLPPYVILPKNHRLARQRTVALADLRDEPYVMLDLPHSREYFAGLFDAVGGRPIAAFRSSQPEVVRGMVANGLGYSILNFPLKSSRTVDGEDFVIKQFRDEVNATTLGIAQSRSMKSRQVVQRFAAFCEEEIKRERPR</sequence>
<dbReference type="GO" id="GO:0003677">
    <property type="term" value="F:DNA binding"/>
    <property type="evidence" value="ECO:0007669"/>
    <property type="project" value="UniProtKB-KW"/>
</dbReference>
<dbReference type="GO" id="GO:0003700">
    <property type="term" value="F:DNA-binding transcription factor activity"/>
    <property type="evidence" value="ECO:0007669"/>
    <property type="project" value="InterPro"/>
</dbReference>
<evidence type="ECO:0000313" key="6">
    <source>
        <dbReference type="EMBL" id="SAL52960.1"/>
    </source>
</evidence>
<keyword evidence="4" id="KW-0804">Transcription</keyword>
<evidence type="ECO:0000256" key="4">
    <source>
        <dbReference type="ARBA" id="ARBA00023163"/>
    </source>
</evidence>
<keyword evidence="2" id="KW-0805">Transcription regulation</keyword>
<evidence type="ECO:0000259" key="5">
    <source>
        <dbReference type="PROSITE" id="PS50931"/>
    </source>
</evidence>
<evidence type="ECO:0000256" key="3">
    <source>
        <dbReference type="ARBA" id="ARBA00023125"/>
    </source>
</evidence>
<dbReference type="FunFam" id="1.10.10.10:FF:000001">
    <property type="entry name" value="LysR family transcriptional regulator"/>
    <property type="match status" value="1"/>
</dbReference>
<dbReference type="SUPFAM" id="SSF53850">
    <property type="entry name" value="Periplasmic binding protein-like II"/>
    <property type="match status" value="1"/>
</dbReference>
<dbReference type="Gene3D" id="3.40.190.10">
    <property type="entry name" value="Periplasmic binding protein-like II"/>
    <property type="match status" value="2"/>
</dbReference>
<dbReference type="CDD" id="cd08412">
    <property type="entry name" value="PBP2_PAO1_like"/>
    <property type="match status" value="1"/>
</dbReference>
<dbReference type="Pfam" id="PF00126">
    <property type="entry name" value="HTH_1"/>
    <property type="match status" value="1"/>
</dbReference>
<dbReference type="PRINTS" id="PR00039">
    <property type="entry name" value="HTHLYSR"/>
</dbReference>
<keyword evidence="3" id="KW-0238">DNA-binding</keyword>
<accession>A0A158IAC2</accession>
<dbReference type="InterPro" id="IPR036390">
    <property type="entry name" value="WH_DNA-bd_sf"/>
</dbReference>
<feature type="domain" description="HTH lysR-type" evidence="5">
    <location>
        <begin position="34"/>
        <end position="92"/>
    </location>
</feature>
<dbReference type="EMBL" id="FCOC02000029">
    <property type="protein sequence ID" value="SAL52960.1"/>
    <property type="molecule type" value="Genomic_DNA"/>
</dbReference>
<name>A0A158IAC2_CABSO</name>
<dbReference type="SUPFAM" id="SSF46785">
    <property type="entry name" value="Winged helix' DNA-binding domain"/>
    <property type="match status" value="1"/>
</dbReference>
<proteinExistence type="inferred from homology"/>
<dbReference type="AlphaFoldDB" id="A0A158IAC2"/>
<dbReference type="GO" id="GO:0032993">
    <property type="term" value="C:protein-DNA complex"/>
    <property type="evidence" value="ECO:0007669"/>
    <property type="project" value="TreeGrafter"/>
</dbReference>
<dbReference type="Proteomes" id="UP000054893">
    <property type="component" value="Unassembled WGS sequence"/>
</dbReference>
<dbReference type="Pfam" id="PF03466">
    <property type="entry name" value="LysR_substrate"/>
    <property type="match status" value="1"/>
</dbReference>
<evidence type="ECO:0000256" key="2">
    <source>
        <dbReference type="ARBA" id="ARBA00023015"/>
    </source>
</evidence>
<gene>
    <name evidence="6" type="ORF">AWB64_05742</name>
</gene>
<dbReference type="InterPro" id="IPR000847">
    <property type="entry name" value="LysR_HTH_N"/>
</dbReference>
<dbReference type="PROSITE" id="PS50931">
    <property type="entry name" value="HTH_LYSR"/>
    <property type="match status" value="1"/>
</dbReference>
<evidence type="ECO:0000256" key="1">
    <source>
        <dbReference type="ARBA" id="ARBA00009437"/>
    </source>
</evidence>
<dbReference type="PANTHER" id="PTHR30346">
    <property type="entry name" value="TRANSCRIPTIONAL DUAL REGULATOR HCAR-RELATED"/>
    <property type="match status" value="1"/>
</dbReference>
<dbReference type="InterPro" id="IPR036388">
    <property type="entry name" value="WH-like_DNA-bd_sf"/>
</dbReference>
<evidence type="ECO:0000313" key="7">
    <source>
        <dbReference type="Proteomes" id="UP000054893"/>
    </source>
</evidence>
<dbReference type="PANTHER" id="PTHR30346:SF0">
    <property type="entry name" value="HCA OPERON TRANSCRIPTIONAL ACTIVATOR HCAR"/>
    <property type="match status" value="1"/>
</dbReference>
<reference evidence="6 7" key="1">
    <citation type="submission" date="2016-01" db="EMBL/GenBank/DDBJ databases">
        <authorList>
            <person name="Oliw E.H."/>
        </authorList>
    </citation>
    <scope>NUCLEOTIDE SEQUENCE [LARGE SCALE GENOMIC DNA]</scope>
    <source>
        <strain evidence="6">LMG 22029</strain>
    </source>
</reference>
<dbReference type="InterPro" id="IPR005119">
    <property type="entry name" value="LysR_subst-bd"/>
</dbReference>
<comment type="similarity">
    <text evidence="1">Belongs to the LysR transcriptional regulatory family.</text>
</comment>
<organism evidence="6 7">
    <name type="scientific">Caballeronia sordidicola</name>
    <name type="common">Burkholderia sordidicola</name>
    <dbReference type="NCBI Taxonomy" id="196367"/>
    <lineage>
        <taxon>Bacteria</taxon>
        <taxon>Pseudomonadati</taxon>
        <taxon>Pseudomonadota</taxon>
        <taxon>Betaproteobacteria</taxon>
        <taxon>Burkholderiales</taxon>
        <taxon>Burkholderiaceae</taxon>
        <taxon>Caballeronia</taxon>
    </lineage>
</organism>
<dbReference type="Gene3D" id="1.10.10.10">
    <property type="entry name" value="Winged helix-like DNA-binding domain superfamily/Winged helix DNA-binding domain"/>
    <property type="match status" value="1"/>
</dbReference>
<protein>
    <submittedName>
        <fullName evidence="6">LysR family transcriptional regulator</fullName>
    </submittedName>
</protein>